<keyword evidence="2" id="KW-1133">Transmembrane helix</keyword>
<dbReference type="GeneID" id="6016216"/>
<name>A8P8M6_COPC7</name>
<sequence>MAIAAISISTSLNIIATSLVAYRIIVAQKALSKALPGRSIGIYTRAARVVVESALPLTLSGLLFVIFSPLEWSLRPTTGFSDFGVQSLVTSQLFSTLYTTFAALSPQMIIFRVTVARSHLQQEDLDSSIGPDREPLGDLEFDHGPAQDSSFSQDPHSTDLEEGSVPAQGLDGEIQRDAVGDGGSTTLRNRARAGEWEDPDILEEPRMRDDLAIPIPSRPRDDTGTAALV</sequence>
<proteinExistence type="predicted"/>
<comment type="caution">
    <text evidence="3">The sequence shown here is derived from an EMBL/GenBank/DDBJ whole genome shotgun (WGS) entry which is preliminary data.</text>
</comment>
<feature type="transmembrane region" description="Helical" evidence="2">
    <location>
        <begin position="88"/>
        <end position="111"/>
    </location>
</feature>
<feature type="compositionally biased region" description="Basic and acidic residues" evidence="1">
    <location>
        <begin position="131"/>
        <end position="145"/>
    </location>
</feature>
<accession>A8P8M6</accession>
<dbReference type="RefSeq" id="XP_001839600.1">
    <property type="nucleotide sequence ID" value="XM_001839548.1"/>
</dbReference>
<keyword evidence="2" id="KW-0812">Transmembrane</keyword>
<dbReference type="AlphaFoldDB" id="A8P8M6"/>
<keyword evidence="2" id="KW-0472">Membrane</keyword>
<evidence type="ECO:0000313" key="3">
    <source>
        <dbReference type="EMBL" id="EAU82191.1"/>
    </source>
</evidence>
<dbReference type="OrthoDB" id="2796825at2759"/>
<gene>
    <name evidence="3" type="ORF">CC1G_10593</name>
</gene>
<dbReference type="InParanoid" id="A8P8M6"/>
<protein>
    <submittedName>
        <fullName evidence="3">Uncharacterized protein</fullName>
    </submittedName>
</protein>
<feature type="region of interest" description="Disordered" evidence="1">
    <location>
        <begin position="124"/>
        <end position="229"/>
    </location>
</feature>
<feature type="transmembrane region" description="Helical" evidence="2">
    <location>
        <begin position="6"/>
        <end position="25"/>
    </location>
</feature>
<evidence type="ECO:0000256" key="1">
    <source>
        <dbReference type="SAM" id="MobiDB-lite"/>
    </source>
</evidence>
<dbReference type="VEuPathDB" id="FungiDB:CC1G_10593"/>
<dbReference type="EMBL" id="AACS02000011">
    <property type="protein sequence ID" value="EAU82191.1"/>
    <property type="molecule type" value="Genomic_DNA"/>
</dbReference>
<evidence type="ECO:0000313" key="4">
    <source>
        <dbReference type="Proteomes" id="UP000001861"/>
    </source>
</evidence>
<dbReference type="Proteomes" id="UP000001861">
    <property type="component" value="Unassembled WGS sequence"/>
</dbReference>
<evidence type="ECO:0000256" key="2">
    <source>
        <dbReference type="SAM" id="Phobius"/>
    </source>
</evidence>
<dbReference type="KEGG" id="cci:CC1G_10593"/>
<feature type="transmembrane region" description="Helical" evidence="2">
    <location>
        <begin position="46"/>
        <end position="68"/>
    </location>
</feature>
<keyword evidence="4" id="KW-1185">Reference proteome</keyword>
<organism evidence="3 4">
    <name type="scientific">Coprinopsis cinerea (strain Okayama-7 / 130 / ATCC MYA-4618 / FGSC 9003)</name>
    <name type="common">Inky cap fungus</name>
    <name type="synonym">Hormographiella aspergillata</name>
    <dbReference type="NCBI Taxonomy" id="240176"/>
    <lineage>
        <taxon>Eukaryota</taxon>
        <taxon>Fungi</taxon>
        <taxon>Dikarya</taxon>
        <taxon>Basidiomycota</taxon>
        <taxon>Agaricomycotina</taxon>
        <taxon>Agaricomycetes</taxon>
        <taxon>Agaricomycetidae</taxon>
        <taxon>Agaricales</taxon>
        <taxon>Agaricineae</taxon>
        <taxon>Psathyrellaceae</taxon>
        <taxon>Coprinopsis</taxon>
    </lineage>
</organism>
<reference evidence="3 4" key="1">
    <citation type="journal article" date="2010" name="Proc. Natl. Acad. Sci. U.S.A.">
        <title>Insights into evolution of multicellular fungi from the assembled chromosomes of the mushroom Coprinopsis cinerea (Coprinus cinereus).</title>
        <authorList>
            <person name="Stajich J.E."/>
            <person name="Wilke S.K."/>
            <person name="Ahren D."/>
            <person name="Au C.H."/>
            <person name="Birren B.W."/>
            <person name="Borodovsky M."/>
            <person name="Burns C."/>
            <person name="Canback B."/>
            <person name="Casselton L.A."/>
            <person name="Cheng C.K."/>
            <person name="Deng J."/>
            <person name="Dietrich F.S."/>
            <person name="Fargo D.C."/>
            <person name="Farman M.L."/>
            <person name="Gathman A.C."/>
            <person name="Goldberg J."/>
            <person name="Guigo R."/>
            <person name="Hoegger P.J."/>
            <person name="Hooker J.B."/>
            <person name="Huggins A."/>
            <person name="James T.Y."/>
            <person name="Kamada T."/>
            <person name="Kilaru S."/>
            <person name="Kodira C."/>
            <person name="Kues U."/>
            <person name="Kupfer D."/>
            <person name="Kwan H.S."/>
            <person name="Lomsadze A."/>
            <person name="Li W."/>
            <person name="Lilly W.W."/>
            <person name="Ma L.J."/>
            <person name="Mackey A.J."/>
            <person name="Manning G."/>
            <person name="Martin F."/>
            <person name="Muraguchi H."/>
            <person name="Natvig D.O."/>
            <person name="Palmerini H."/>
            <person name="Ramesh M.A."/>
            <person name="Rehmeyer C.J."/>
            <person name="Roe B.A."/>
            <person name="Shenoy N."/>
            <person name="Stanke M."/>
            <person name="Ter-Hovhannisyan V."/>
            <person name="Tunlid A."/>
            <person name="Velagapudi R."/>
            <person name="Vision T.J."/>
            <person name="Zeng Q."/>
            <person name="Zolan M.E."/>
            <person name="Pukkila P.J."/>
        </authorList>
    </citation>
    <scope>NUCLEOTIDE SEQUENCE [LARGE SCALE GENOMIC DNA]</scope>
    <source>
        <strain evidence="4">Okayama-7 / 130 / ATCC MYA-4618 / FGSC 9003</strain>
    </source>
</reference>